<dbReference type="SUPFAM" id="SSF47413">
    <property type="entry name" value="lambda repressor-like DNA-binding domains"/>
    <property type="match status" value="1"/>
</dbReference>
<evidence type="ECO:0008006" key="3">
    <source>
        <dbReference type="Google" id="ProtNLM"/>
    </source>
</evidence>
<sequence>MTPFAEKFRSLAASSDKSYRDIAGEMGQSPALIARVLNGSRPPSEAFVSRTIKVFGLRGGEIENLRHLAEISQEKIVVVPKDWKEAERIVAFVRELRSEKEKDEVIEGDLK</sequence>
<dbReference type="RefSeq" id="WP_275568677.1">
    <property type="nucleotide sequence ID" value="NZ_JARGYC010000053.1"/>
</dbReference>
<dbReference type="EMBL" id="JARGYC010000053">
    <property type="protein sequence ID" value="MDF0602549.1"/>
    <property type="molecule type" value="Genomic_DNA"/>
</dbReference>
<protein>
    <recommendedName>
        <fullName evidence="3">Helix-turn-helix</fullName>
    </recommendedName>
</protein>
<evidence type="ECO:0000313" key="1">
    <source>
        <dbReference type="EMBL" id="MDF0602549.1"/>
    </source>
</evidence>
<proteinExistence type="predicted"/>
<dbReference type="InterPro" id="IPR010982">
    <property type="entry name" value="Lambda_DNA-bd_dom_sf"/>
</dbReference>
<comment type="caution">
    <text evidence="1">The sequence shown here is derived from an EMBL/GenBank/DDBJ whole genome shotgun (WGS) entry which is preliminary data.</text>
</comment>
<reference evidence="1" key="1">
    <citation type="submission" date="2023-03" db="EMBL/GenBank/DDBJ databases">
        <title>Multiphase analysis and comparison of six strains from genera Psychromarinibacter, Lutimaribacter, and Maritimibacter, including a novel species: Psychromarinibacter sediminicola sp. nov.</title>
        <authorList>
            <person name="Wang Y.-H."/>
            <person name="Ye M.-Q."/>
            <person name="Du Z.-J."/>
        </authorList>
    </citation>
    <scope>NUCLEOTIDE SEQUENCE</scope>
    <source>
        <strain evidence="1">C21-152</strain>
    </source>
</reference>
<keyword evidence="2" id="KW-1185">Reference proteome</keyword>
<dbReference type="AlphaFoldDB" id="A0AAE3NVQ2"/>
<gene>
    <name evidence="1" type="ORF">P1J78_17560</name>
</gene>
<accession>A0AAE3NVQ2</accession>
<dbReference type="Proteomes" id="UP001220964">
    <property type="component" value="Unassembled WGS sequence"/>
</dbReference>
<evidence type="ECO:0000313" key="2">
    <source>
        <dbReference type="Proteomes" id="UP001220964"/>
    </source>
</evidence>
<dbReference type="Pfam" id="PF13560">
    <property type="entry name" value="HTH_31"/>
    <property type="match status" value="1"/>
</dbReference>
<organism evidence="1 2">
    <name type="scientific">Psychromarinibacter sediminicola</name>
    <dbReference type="NCBI Taxonomy" id="3033385"/>
    <lineage>
        <taxon>Bacteria</taxon>
        <taxon>Pseudomonadati</taxon>
        <taxon>Pseudomonadota</taxon>
        <taxon>Alphaproteobacteria</taxon>
        <taxon>Rhodobacterales</taxon>
        <taxon>Paracoccaceae</taxon>
        <taxon>Psychromarinibacter</taxon>
    </lineage>
</organism>
<name>A0AAE3NVQ2_9RHOB</name>
<dbReference type="GO" id="GO:0003677">
    <property type="term" value="F:DNA binding"/>
    <property type="evidence" value="ECO:0007669"/>
    <property type="project" value="InterPro"/>
</dbReference>